<feature type="region of interest" description="Disordered" evidence="2">
    <location>
        <begin position="1"/>
        <end position="21"/>
    </location>
</feature>
<evidence type="ECO:0000313" key="5">
    <source>
        <dbReference type="Proteomes" id="UP001633002"/>
    </source>
</evidence>
<feature type="compositionally biased region" description="Acidic residues" evidence="2">
    <location>
        <begin position="372"/>
        <end position="381"/>
    </location>
</feature>
<feature type="compositionally biased region" description="Low complexity" evidence="2">
    <location>
        <begin position="570"/>
        <end position="584"/>
    </location>
</feature>
<comment type="catalytic activity">
    <reaction evidence="1">
        <text>[protein]-peptidylproline (omega=180) = [protein]-peptidylproline (omega=0)</text>
        <dbReference type="Rhea" id="RHEA:16237"/>
        <dbReference type="Rhea" id="RHEA-COMP:10747"/>
        <dbReference type="Rhea" id="RHEA-COMP:10748"/>
        <dbReference type="ChEBI" id="CHEBI:83833"/>
        <dbReference type="ChEBI" id="CHEBI:83834"/>
        <dbReference type="EC" id="5.2.1.8"/>
    </reaction>
</comment>
<feature type="compositionally biased region" description="Basic and acidic residues" evidence="2">
    <location>
        <begin position="942"/>
        <end position="959"/>
    </location>
</feature>
<feature type="domain" description="PPIase FKBP-type" evidence="3">
    <location>
        <begin position="216"/>
        <end position="310"/>
    </location>
</feature>
<comment type="caution">
    <text evidence="4">The sequence shown here is derived from an EMBL/GenBank/DDBJ whole genome shotgun (WGS) entry which is preliminary data.</text>
</comment>
<dbReference type="PANTHER" id="PTHR44927">
    <property type="entry name" value="FK506-BINDING PROTEIN 15"/>
    <property type="match status" value="1"/>
</dbReference>
<feature type="compositionally biased region" description="Polar residues" evidence="2">
    <location>
        <begin position="542"/>
        <end position="565"/>
    </location>
</feature>
<dbReference type="EC" id="5.2.1.8" evidence="1"/>
<feature type="region of interest" description="Disordered" evidence="2">
    <location>
        <begin position="513"/>
        <end position="584"/>
    </location>
</feature>
<sequence>MERDYGGASSPPLSDGENNGISAPKLSALFAMEQQKLQSGNSSFRYHPPKLPGLHSMSAKAVSSVTGFTTTTPGSVESAPTVQVLHSVAVLQLLILNSTGGKNFIGNAGMAVLESSSSQSKTYHLVLYDASKKTLLNTSVNHDFQCTPKADCWVDFYTTNQTWSAHFSSTEDWVDFATALILARSLVARISHTFSDVIIQDISPQQDTAQTGLRGGDMVQVAYKAWIERPEFPGTLGHCFQETAGKGKKLELGSGKGIEGLERGLIGMTKSSRRLLLIPPHLAYGSSSERADKIPENAILFFDVTVSRTRRQKGPASEASYSGRDLLLDQLSYNGDAGSEREELISLDSREIRDDLKVAQTLLSREEAAGNAEEEEEEEEDKDHSHEKKELLIDRMAKLSRMGGAGSYNLPPSSVVAHQRRSSTEISQPVSPSSVATTPRTFSTENSQHTSFMLEHSEEPTNEGQVRDEAPAVEAETEPGVKRMEEDELSQSSNQLLEQIKIDDEHLKVGDVVTEAPVEAKQQPEKVEGVLPSTGTEAAGHSTENSSSVYVSRSTEMTDSQTNNDARPESGGTTVPSSSPSLAAPWAQGPTLAYAPFALPAPPGSLPSNPLHVPPYSVITQPPAMGSFPYAPAALPGQNSQPYISHPGFYPWFPWGFPPSGAQPYIAPESKDMTEQLNLLQNIQKVQESLAESVRNLTTKIDALSEVCNKQSASHESELSSGHLRLEYGLGRRGASSQDQLNSEDDDYQVDSLVESVALMLAENKELRRRLSDYKLQSPAGMGPSMLQPFPRVTSNTEGDQGSEVPGIRDQISDLQQSVPKAEPSVMVEPPVMSPKDFQKGGAETSETFEDDIKLVMDQVCREVAEELRQSEDLDDSLPVVHKKFTDGVEAVIQLLQQQKSQLGSPEKRNSNLSSDKTRDSGSGHHKHEAGSATGDNASDIFRLDDDDKSPQAPERPDDSSEVGDLGDLKVLS</sequence>
<dbReference type="SUPFAM" id="SSF54534">
    <property type="entry name" value="FKBP-like"/>
    <property type="match status" value="1"/>
</dbReference>
<evidence type="ECO:0000313" key="4">
    <source>
        <dbReference type="EMBL" id="KAL3679472.1"/>
    </source>
</evidence>
<dbReference type="InterPro" id="IPR001179">
    <property type="entry name" value="PPIase_FKBP_dom"/>
</dbReference>
<name>A0ABD3GJS8_9MARC</name>
<dbReference type="AlphaFoldDB" id="A0ABD3GJS8"/>
<protein>
    <recommendedName>
        <fullName evidence="1">peptidylprolyl isomerase</fullName>
        <ecNumber evidence="1">5.2.1.8</ecNumber>
    </recommendedName>
</protein>
<dbReference type="PROSITE" id="PS50059">
    <property type="entry name" value="FKBP_PPIASE"/>
    <property type="match status" value="1"/>
</dbReference>
<proteinExistence type="predicted"/>
<dbReference type="Pfam" id="PF00254">
    <property type="entry name" value="FKBP_C"/>
    <property type="match status" value="1"/>
</dbReference>
<keyword evidence="5" id="KW-1185">Reference proteome</keyword>
<evidence type="ECO:0000256" key="2">
    <source>
        <dbReference type="SAM" id="MobiDB-lite"/>
    </source>
</evidence>
<feature type="region of interest" description="Disordered" evidence="2">
    <location>
        <begin position="898"/>
        <end position="973"/>
    </location>
</feature>
<gene>
    <name evidence="4" type="ORF">R1sor_022428</name>
</gene>
<keyword evidence="1" id="KW-0413">Isomerase</keyword>
<reference evidence="4 5" key="1">
    <citation type="submission" date="2024-09" db="EMBL/GenBank/DDBJ databases">
        <title>Chromosome-scale assembly of Riccia sorocarpa.</title>
        <authorList>
            <person name="Paukszto L."/>
        </authorList>
    </citation>
    <scope>NUCLEOTIDE SEQUENCE [LARGE SCALE GENOMIC DNA]</scope>
    <source>
        <strain evidence="4">LP-2024</strain>
        <tissue evidence="4">Aerial parts of the thallus</tissue>
    </source>
</reference>
<evidence type="ECO:0000259" key="3">
    <source>
        <dbReference type="PROSITE" id="PS50059"/>
    </source>
</evidence>
<feature type="compositionally biased region" description="Basic and acidic residues" evidence="2">
    <location>
        <begin position="906"/>
        <end position="923"/>
    </location>
</feature>
<accession>A0ABD3GJS8</accession>
<dbReference type="Gene3D" id="3.10.50.40">
    <property type="match status" value="1"/>
</dbReference>
<dbReference type="PANTHER" id="PTHR44927:SF1">
    <property type="entry name" value="FK506-BINDING PROTEIN 15"/>
    <property type="match status" value="1"/>
</dbReference>
<keyword evidence="1" id="KW-0697">Rotamase</keyword>
<dbReference type="EMBL" id="JBJQOH010000007">
    <property type="protein sequence ID" value="KAL3679472.1"/>
    <property type="molecule type" value="Genomic_DNA"/>
</dbReference>
<dbReference type="InterPro" id="IPR046357">
    <property type="entry name" value="PPIase_dom_sf"/>
</dbReference>
<organism evidence="4 5">
    <name type="scientific">Riccia sorocarpa</name>
    <dbReference type="NCBI Taxonomy" id="122646"/>
    <lineage>
        <taxon>Eukaryota</taxon>
        <taxon>Viridiplantae</taxon>
        <taxon>Streptophyta</taxon>
        <taxon>Embryophyta</taxon>
        <taxon>Marchantiophyta</taxon>
        <taxon>Marchantiopsida</taxon>
        <taxon>Marchantiidae</taxon>
        <taxon>Marchantiales</taxon>
        <taxon>Ricciaceae</taxon>
        <taxon>Riccia</taxon>
    </lineage>
</organism>
<feature type="region of interest" description="Disordered" evidence="2">
    <location>
        <begin position="366"/>
        <end position="388"/>
    </location>
</feature>
<evidence type="ECO:0000256" key="1">
    <source>
        <dbReference type="PROSITE-ProRule" id="PRU00277"/>
    </source>
</evidence>
<feature type="compositionally biased region" description="Low complexity" evidence="2">
    <location>
        <begin position="823"/>
        <end position="835"/>
    </location>
</feature>
<feature type="compositionally biased region" description="Polar residues" evidence="2">
    <location>
        <begin position="424"/>
        <end position="451"/>
    </location>
</feature>
<feature type="region of interest" description="Disordered" evidence="2">
    <location>
        <begin position="822"/>
        <end position="847"/>
    </location>
</feature>
<dbReference type="Proteomes" id="UP001633002">
    <property type="component" value="Unassembled WGS sequence"/>
</dbReference>
<feature type="region of interest" description="Disordered" evidence="2">
    <location>
        <begin position="403"/>
        <end position="496"/>
    </location>
</feature>
<feature type="compositionally biased region" description="Basic and acidic residues" evidence="2">
    <location>
        <begin position="455"/>
        <end position="470"/>
    </location>
</feature>
<dbReference type="GO" id="GO:0003755">
    <property type="term" value="F:peptidyl-prolyl cis-trans isomerase activity"/>
    <property type="evidence" value="ECO:0007669"/>
    <property type="project" value="UniProtKB-KW"/>
</dbReference>